<reference evidence="1" key="1">
    <citation type="submission" date="2019-09" db="EMBL/GenBank/DDBJ databases">
        <title>The Mitochondrial Proteome of the Jakobid, Andalucia godoyi, a Protist With the Most Gene-Rich and Bacteria-Like Mitochondrial Genome.</title>
        <authorList>
            <person name="Gray M.W."/>
            <person name="Burger G."/>
            <person name="Derelle R."/>
            <person name="Klimes V."/>
            <person name="Leger M."/>
            <person name="Sarrasin M."/>
            <person name="Vlcek C."/>
            <person name="Roger A.J."/>
            <person name="Elias M."/>
            <person name="Lang B.F."/>
        </authorList>
    </citation>
    <scope>NUCLEOTIDE SEQUENCE</scope>
    <source>
        <strain evidence="1">And28</strain>
    </source>
</reference>
<protein>
    <submittedName>
        <fullName evidence="1">Mitochondrial putative RNA-binding protein YlxR</fullName>
    </submittedName>
</protein>
<dbReference type="EMBL" id="VRVR01000016">
    <property type="protein sequence ID" value="KAF0852783.1"/>
    <property type="molecule type" value="Genomic_DNA"/>
</dbReference>
<sequence length="142" mass="16341">MQPVLRHPMHAPVRMCAVLRTCYPSSMMIRFGLARDVKTRQVFAVPFACARARFSHRGAYLLCYRPVVEYAIKQNAFSSAFRQKVAPIPNLSFWIEDYLKSHDPDRMHKLYLGIDVSLDDASLWKVIPSPTEFSPLPDNSLR</sequence>
<dbReference type="Gene3D" id="3.30.1230.10">
    <property type="entry name" value="YlxR-like"/>
    <property type="match status" value="1"/>
</dbReference>
<dbReference type="SUPFAM" id="SSF64376">
    <property type="entry name" value="YlxR-like"/>
    <property type="match status" value="1"/>
</dbReference>
<accession>A0A8K0AI96</accession>
<evidence type="ECO:0000313" key="2">
    <source>
        <dbReference type="Proteomes" id="UP000799049"/>
    </source>
</evidence>
<gene>
    <name evidence="1" type="ORF">ANDGO_01129</name>
</gene>
<comment type="caution">
    <text evidence="1">The sequence shown here is derived from an EMBL/GenBank/DDBJ whole genome shotgun (WGS) entry which is preliminary data.</text>
</comment>
<evidence type="ECO:0000313" key="1">
    <source>
        <dbReference type="EMBL" id="KAF0852783.1"/>
    </source>
</evidence>
<organism evidence="1 2">
    <name type="scientific">Andalucia godoyi</name>
    <name type="common">Flagellate</name>
    <dbReference type="NCBI Taxonomy" id="505711"/>
    <lineage>
        <taxon>Eukaryota</taxon>
        <taxon>Discoba</taxon>
        <taxon>Jakobida</taxon>
        <taxon>Andalucina</taxon>
        <taxon>Andaluciidae</taxon>
        <taxon>Andalucia</taxon>
    </lineage>
</organism>
<name>A0A8K0AI96_ANDGO</name>
<proteinExistence type="predicted"/>
<dbReference type="Proteomes" id="UP000799049">
    <property type="component" value="Unassembled WGS sequence"/>
</dbReference>
<dbReference type="AlphaFoldDB" id="A0A8K0AI96"/>
<dbReference type="InterPro" id="IPR035931">
    <property type="entry name" value="YlxR-like_sf"/>
</dbReference>
<keyword evidence="2" id="KW-1185">Reference proteome</keyword>